<dbReference type="STRING" id="307507.A0A2V0P3B8"/>
<organism evidence="2 3">
    <name type="scientific">Raphidocelis subcapitata</name>
    <dbReference type="NCBI Taxonomy" id="307507"/>
    <lineage>
        <taxon>Eukaryota</taxon>
        <taxon>Viridiplantae</taxon>
        <taxon>Chlorophyta</taxon>
        <taxon>core chlorophytes</taxon>
        <taxon>Chlorophyceae</taxon>
        <taxon>CS clade</taxon>
        <taxon>Sphaeropleales</taxon>
        <taxon>Selenastraceae</taxon>
        <taxon>Raphidocelis</taxon>
    </lineage>
</organism>
<dbReference type="EMBL" id="BDRX01000051">
    <property type="protein sequence ID" value="GBF94371.1"/>
    <property type="molecule type" value="Genomic_DNA"/>
</dbReference>
<proteinExistence type="predicted"/>
<name>A0A2V0P3B8_9CHLO</name>
<evidence type="ECO:0000313" key="3">
    <source>
        <dbReference type="Proteomes" id="UP000247498"/>
    </source>
</evidence>
<reference evidence="2 3" key="1">
    <citation type="journal article" date="2018" name="Sci. Rep.">
        <title>Raphidocelis subcapitata (=Pseudokirchneriella subcapitata) provides an insight into genome evolution and environmental adaptations in the Sphaeropleales.</title>
        <authorList>
            <person name="Suzuki S."/>
            <person name="Yamaguchi H."/>
            <person name="Nakajima N."/>
            <person name="Kawachi M."/>
        </authorList>
    </citation>
    <scope>NUCLEOTIDE SEQUENCE [LARGE SCALE GENOMIC DNA]</scope>
    <source>
        <strain evidence="2 3">NIES-35</strain>
    </source>
</reference>
<sequence length="314" mass="35404">MGSHGWRIVTETVKQKWGLTMEKNFRATSNSRNEAMFKEASMFAAHLRQVEKDLTAWERDIEAGFTNFRAIMLSPLPRVYEEGHNGAAVPSEPEPSMIGGDVQVERLTSAAQETKKRLEIEVLQPIKQWMVAYRTIQERMKRLEALRLELDSRRRTVADLQVRCERVRATLGTTRARGEVELEVGLRKMQHKEDKMQRTLSQYQEMEQTVYNSLFTLIKDTSVLRDYAAAALLIVQESFQAGYAAFEPSMPQYSASGLQGGGYGVPQVAAPAMEGGNKYDPKPADKFGDQAAGKAAHMMVTPDTGDQYYYDYAA</sequence>
<comment type="caution">
    <text evidence="2">The sequence shown here is derived from an EMBL/GenBank/DDBJ whole genome shotgun (WGS) entry which is preliminary data.</text>
</comment>
<evidence type="ECO:0000313" key="2">
    <source>
        <dbReference type="EMBL" id="GBF94371.1"/>
    </source>
</evidence>
<dbReference type="Proteomes" id="UP000247498">
    <property type="component" value="Unassembled WGS sequence"/>
</dbReference>
<feature type="coiled-coil region" evidence="1">
    <location>
        <begin position="126"/>
        <end position="209"/>
    </location>
</feature>
<protein>
    <submittedName>
        <fullName evidence="2">TBC1 domain family member 2A</fullName>
    </submittedName>
</protein>
<dbReference type="OrthoDB" id="511530at2759"/>
<keyword evidence="1" id="KW-0175">Coiled coil</keyword>
<keyword evidence="3" id="KW-1185">Reference proteome</keyword>
<gene>
    <name evidence="2" type="ORF">Rsub_07185</name>
</gene>
<dbReference type="AlphaFoldDB" id="A0A2V0P3B8"/>
<dbReference type="InterPro" id="IPR027267">
    <property type="entry name" value="AH/BAR_dom_sf"/>
</dbReference>
<dbReference type="InParanoid" id="A0A2V0P3B8"/>
<accession>A0A2V0P3B8</accession>
<evidence type="ECO:0000256" key="1">
    <source>
        <dbReference type="SAM" id="Coils"/>
    </source>
</evidence>
<dbReference type="Gene3D" id="1.20.1270.60">
    <property type="entry name" value="Arfaptin homology (AH) domain/BAR domain"/>
    <property type="match status" value="1"/>
</dbReference>
<dbReference type="SUPFAM" id="SSF103657">
    <property type="entry name" value="BAR/IMD domain-like"/>
    <property type="match status" value="1"/>
</dbReference>